<name>A0ABQ3DC31_9ACTN</name>
<gene>
    <name evidence="1" type="ORF">GCM10010345_89090</name>
</gene>
<dbReference type="EMBL" id="BMVN01000085">
    <property type="protein sequence ID" value="GHA72348.1"/>
    <property type="molecule type" value="Genomic_DNA"/>
</dbReference>
<organism evidence="1 2">
    <name type="scientific">Streptomyces canarius</name>
    <dbReference type="NCBI Taxonomy" id="285453"/>
    <lineage>
        <taxon>Bacteria</taxon>
        <taxon>Bacillati</taxon>
        <taxon>Actinomycetota</taxon>
        <taxon>Actinomycetes</taxon>
        <taxon>Kitasatosporales</taxon>
        <taxon>Streptomycetaceae</taxon>
        <taxon>Streptomyces</taxon>
    </lineage>
</organism>
<evidence type="ECO:0000313" key="1">
    <source>
        <dbReference type="EMBL" id="GHA72348.1"/>
    </source>
</evidence>
<keyword evidence="2" id="KW-1185">Reference proteome</keyword>
<evidence type="ECO:0000313" key="2">
    <source>
        <dbReference type="Proteomes" id="UP000653644"/>
    </source>
</evidence>
<dbReference type="Proteomes" id="UP000653644">
    <property type="component" value="Unassembled WGS sequence"/>
</dbReference>
<sequence>MCRWWLRRPGRRARHTRRPVRSRPLADRDIRAVARAFPALCVLTLALPLAVGWAIGGTWLYNVTALLGAGLVRTALFDCAQ</sequence>
<comment type="caution">
    <text evidence="1">The sequence shown here is derived from an EMBL/GenBank/DDBJ whole genome shotgun (WGS) entry which is preliminary data.</text>
</comment>
<proteinExistence type="predicted"/>
<reference evidence="2" key="1">
    <citation type="journal article" date="2019" name="Int. J. Syst. Evol. Microbiol.">
        <title>The Global Catalogue of Microorganisms (GCM) 10K type strain sequencing project: providing services to taxonomists for standard genome sequencing and annotation.</title>
        <authorList>
            <consortium name="The Broad Institute Genomics Platform"/>
            <consortium name="The Broad Institute Genome Sequencing Center for Infectious Disease"/>
            <person name="Wu L."/>
            <person name="Ma J."/>
        </authorList>
    </citation>
    <scope>NUCLEOTIDE SEQUENCE [LARGE SCALE GENOMIC DNA]</scope>
    <source>
        <strain evidence="2">JCM 4733</strain>
    </source>
</reference>
<protein>
    <submittedName>
        <fullName evidence="1">Uncharacterized protein</fullName>
    </submittedName>
</protein>
<accession>A0ABQ3DC31</accession>